<dbReference type="UniPathway" id="UPA00048">
    <property type="reaction ID" value="UER00070"/>
</dbReference>
<dbReference type="InterPro" id="IPR050073">
    <property type="entry name" value="2-IPM_HCS-like"/>
</dbReference>
<feature type="binding site" evidence="14">
    <location>
        <position position="204"/>
    </location>
    <ligand>
        <name>Mn(2+)</name>
        <dbReference type="ChEBI" id="CHEBI:29035"/>
    </ligand>
</feature>
<evidence type="ECO:0000256" key="2">
    <source>
        <dbReference type="ARBA" id="ARBA00004689"/>
    </source>
</evidence>
<dbReference type="SMART" id="SM00917">
    <property type="entry name" value="LeuA_dimer"/>
    <property type="match status" value="1"/>
</dbReference>
<name>A0A3N1YBP7_9GAMM</name>
<dbReference type="NCBIfam" id="NF002086">
    <property type="entry name" value="PRK00915.1-3"/>
    <property type="match status" value="1"/>
</dbReference>
<protein>
    <recommendedName>
        <fullName evidence="5 14">2-isopropylmalate synthase</fullName>
        <ecNumber evidence="4 14">2.3.3.13</ecNumber>
    </recommendedName>
    <alternativeName>
        <fullName evidence="12 14">Alpha-IPM synthase</fullName>
    </alternativeName>
    <alternativeName>
        <fullName evidence="14">Alpha-isopropylmalate synthase</fullName>
    </alternativeName>
</protein>
<evidence type="ECO:0000256" key="4">
    <source>
        <dbReference type="ARBA" id="ARBA00012973"/>
    </source>
</evidence>
<evidence type="ECO:0000256" key="9">
    <source>
        <dbReference type="ARBA" id="ARBA00022723"/>
    </source>
</evidence>
<feature type="region of interest" description="Regulatory domain" evidence="14">
    <location>
        <begin position="393"/>
        <end position="514"/>
    </location>
</feature>
<dbReference type="FunFam" id="1.10.238.260:FF:000001">
    <property type="entry name" value="2-isopropylmalate synthase"/>
    <property type="match status" value="1"/>
</dbReference>
<dbReference type="InterPro" id="IPR000891">
    <property type="entry name" value="PYR_CT"/>
</dbReference>
<keyword evidence="7 14" id="KW-0028">Amino-acid biosynthesis</keyword>
<dbReference type="FunFam" id="3.20.20.70:FF:000010">
    <property type="entry name" value="2-isopropylmalate synthase"/>
    <property type="match status" value="1"/>
</dbReference>
<evidence type="ECO:0000256" key="7">
    <source>
        <dbReference type="ARBA" id="ARBA00022605"/>
    </source>
</evidence>
<dbReference type="NCBIfam" id="TIGR00973">
    <property type="entry name" value="leuA_bact"/>
    <property type="match status" value="1"/>
</dbReference>
<dbReference type="HAMAP" id="MF_01025">
    <property type="entry name" value="LeuA_type1"/>
    <property type="match status" value="1"/>
</dbReference>
<dbReference type="GO" id="GO:0009098">
    <property type="term" value="P:L-leucine biosynthetic process"/>
    <property type="evidence" value="ECO:0007669"/>
    <property type="project" value="UniProtKB-UniRule"/>
</dbReference>
<feature type="binding site" evidence="14">
    <location>
        <position position="238"/>
    </location>
    <ligand>
        <name>Mn(2+)</name>
        <dbReference type="ChEBI" id="CHEBI:29035"/>
    </ligand>
</feature>
<evidence type="ECO:0000256" key="13">
    <source>
        <dbReference type="ARBA" id="ARBA00037629"/>
    </source>
</evidence>
<comment type="subunit">
    <text evidence="14">Homodimer.</text>
</comment>
<proteinExistence type="inferred from homology"/>
<dbReference type="Pfam" id="PF00682">
    <property type="entry name" value="HMGL-like"/>
    <property type="match status" value="1"/>
</dbReference>
<dbReference type="CDD" id="cd07940">
    <property type="entry name" value="DRE_TIM_IPMS"/>
    <property type="match status" value="1"/>
</dbReference>
<evidence type="ECO:0000256" key="3">
    <source>
        <dbReference type="ARBA" id="ARBA00009396"/>
    </source>
</evidence>
<comment type="cofactor">
    <cofactor evidence="14">
        <name>Mn(2+)</name>
        <dbReference type="ChEBI" id="CHEBI:29035"/>
    </cofactor>
</comment>
<gene>
    <name evidence="14" type="primary">leuA</name>
    <name evidence="16" type="ORF">EDC57_1009</name>
</gene>
<dbReference type="PROSITE" id="PS00815">
    <property type="entry name" value="AIPM_HOMOCIT_SYNTH_1"/>
    <property type="match status" value="1"/>
</dbReference>
<dbReference type="Pfam" id="PF22617">
    <property type="entry name" value="HCS_D2"/>
    <property type="match status" value="1"/>
</dbReference>
<dbReference type="PROSITE" id="PS00816">
    <property type="entry name" value="AIPM_HOMOCIT_SYNTH_2"/>
    <property type="match status" value="1"/>
</dbReference>
<feature type="binding site" evidence="14">
    <location>
        <position position="14"/>
    </location>
    <ligand>
        <name>Mn(2+)</name>
        <dbReference type="ChEBI" id="CHEBI:29035"/>
    </ligand>
</feature>
<keyword evidence="10 14" id="KW-0464">Manganese</keyword>
<dbReference type="PROSITE" id="PS50991">
    <property type="entry name" value="PYR_CT"/>
    <property type="match status" value="1"/>
</dbReference>
<dbReference type="InterPro" id="IPR036230">
    <property type="entry name" value="LeuA_allosteric_dom_sf"/>
</dbReference>
<dbReference type="PANTHER" id="PTHR10277:SF9">
    <property type="entry name" value="2-ISOPROPYLMALATE SYNTHASE 1, CHLOROPLASTIC-RELATED"/>
    <property type="match status" value="1"/>
</dbReference>
<dbReference type="InterPro" id="IPR013709">
    <property type="entry name" value="2-isopropylmalate_synth_dimer"/>
</dbReference>
<evidence type="ECO:0000256" key="10">
    <source>
        <dbReference type="ARBA" id="ARBA00023211"/>
    </source>
</evidence>
<keyword evidence="11 14" id="KW-0100">Branched-chain amino acid biosynthesis</keyword>
<evidence type="ECO:0000256" key="12">
    <source>
        <dbReference type="ARBA" id="ARBA00029993"/>
    </source>
</evidence>
<dbReference type="NCBIfam" id="NF002087">
    <property type="entry name" value="PRK00915.1-4"/>
    <property type="match status" value="1"/>
</dbReference>
<evidence type="ECO:0000256" key="8">
    <source>
        <dbReference type="ARBA" id="ARBA00022679"/>
    </source>
</evidence>
<dbReference type="SUPFAM" id="SSF51569">
    <property type="entry name" value="Aldolase"/>
    <property type="match status" value="1"/>
</dbReference>
<feature type="domain" description="Pyruvate carboxyltransferase" evidence="15">
    <location>
        <begin position="5"/>
        <end position="267"/>
    </location>
</feature>
<dbReference type="OrthoDB" id="9803573at2"/>
<comment type="catalytic activity">
    <reaction evidence="1 14">
        <text>3-methyl-2-oxobutanoate + acetyl-CoA + H2O = (2S)-2-isopropylmalate + CoA + H(+)</text>
        <dbReference type="Rhea" id="RHEA:21524"/>
        <dbReference type="ChEBI" id="CHEBI:1178"/>
        <dbReference type="ChEBI" id="CHEBI:11851"/>
        <dbReference type="ChEBI" id="CHEBI:15377"/>
        <dbReference type="ChEBI" id="CHEBI:15378"/>
        <dbReference type="ChEBI" id="CHEBI:57287"/>
        <dbReference type="ChEBI" id="CHEBI:57288"/>
        <dbReference type="EC" id="2.3.3.13"/>
    </reaction>
</comment>
<comment type="function">
    <text evidence="13 14">Catalyzes the condensation of the acetyl group of acetyl-CoA with 3-methyl-2-oxobutanoate (2-ketoisovalerate) to form 3-carboxy-3-hydroxy-4-methylpentanoate (2-isopropylmalate).</text>
</comment>
<dbReference type="InterPro" id="IPR054691">
    <property type="entry name" value="LeuA/HCS_post-cat"/>
</dbReference>
<dbReference type="GO" id="GO:0003852">
    <property type="term" value="F:2-isopropylmalate synthase activity"/>
    <property type="evidence" value="ECO:0007669"/>
    <property type="project" value="UniProtKB-UniRule"/>
</dbReference>
<dbReference type="Gene3D" id="3.20.20.70">
    <property type="entry name" value="Aldolase class I"/>
    <property type="match status" value="1"/>
</dbReference>
<evidence type="ECO:0000256" key="14">
    <source>
        <dbReference type="HAMAP-Rule" id="MF_01025"/>
    </source>
</evidence>
<dbReference type="GO" id="GO:0005829">
    <property type="term" value="C:cytosol"/>
    <property type="evidence" value="ECO:0007669"/>
    <property type="project" value="TreeGrafter"/>
</dbReference>
<reference evidence="16 17" key="1">
    <citation type="submission" date="2018-11" db="EMBL/GenBank/DDBJ databases">
        <title>Genomic Encyclopedia of Type Strains, Phase IV (KMG-IV): sequencing the most valuable type-strain genomes for metagenomic binning, comparative biology and taxonomic classification.</title>
        <authorList>
            <person name="Goeker M."/>
        </authorList>
    </citation>
    <scope>NUCLEOTIDE SEQUENCE [LARGE SCALE GENOMIC DNA]</scope>
    <source>
        <strain evidence="16 17">DSM 100275</strain>
    </source>
</reference>
<keyword evidence="9 14" id="KW-0479">Metal-binding</keyword>
<comment type="similarity">
    <text evidence="3 14">Belongs to the alpha-IPM synthase/homocitrate synthase family. LeuA type 1 subfamily.</text>
</comment>
<dbReference type="EC" id="2.3.3.13" evidence="4 14"/>
<evidence type="ECO:0000256" key="6">
    <source>
        <dbReference type="ARBA" id="ARBA00022430"/>
    </source>
</evidence>
<dbReference type="Pfam" id="PF08502">
    <property type="entry name" value="LeuA_dimer"/>
    <property type="match status" value="1"/>
</dbReference>
<organism evidence="16 17">
    <name type="scientific">Inmirania thermothiophila</name>
    <dbReference type="NCBI Taxonomy" id="1750597"/>
    <lineage>
        <taxon>Bacteria</taxon>
        <taxon>Pseudomonadati</taxon>
        <taxon>Pseudomonadota</taxon>
        <taxon>Gammaproteobacteria</taxon>
        <taxon>Chromatiales</taxon>
        <taxon>Ectothiorhodospiraceae</taxon>
        <taxon>Inmirania</taxon>
    </lineage>
</organism>
<evidence type="ECO:0000313" key="17">
    <source>
        <dbReference type="Proteomes" id="UP000276634"/>
    </source>
</evidence>
<evidence type="ECO:0000259" key="15">
    <source>
        <dbReference type="PROSITE" id="PS50991"/>
    </source>
</evidence>
<evidence type="ECO:0000256" key="5">
    <source>
        <dbReference type="ARBA" id="ARBA00018198"/>
    </source>
</evidence>
<dbReference type="AlphaFoldDB" id="A0A3N1YBP7"/>
<comment type="pathway">
    <text evidence="2 14">Amino-acid biosynthesis; L-leucine biosynthesis; L-leucine from 3-methyl-2-oxobutanoate: step 1/4.</text>
</comment>
<dbReference type="GO" id="GO:0003985">
    <property type="term" value="F:acetyl-CoA C-acetyltransferase activity"/>
    <property type="evidence" value="ECO:0007669"/>
    <property type="project" value="UniProtKB-UniRule"/>
</dbReference>
<keyword evidence="17" id="KW-1185">Reference proteome</keyword>
<dbReference type="PANTHER" id="PTHR10277">
    <property type="entry name" value="HOMOCITRATE SYNTHASE-RELATED"/>
    <property type="match status" value="1"/>
</dbReference>
<sequence length="514" mass="55653">MSDRLIIFDTTLRDGEQSPGASMTRDEKVRIAKALERLRVDVIEAGFPIASPGDFEAVQAVAEAVRESTVCGLARAKDADIDRAAEALRPAARARIHTFIATSPIHMREKLRLEPDEVVAHAVRAVRRARRYTDDVEFSPEDAGRSEPDFLCRILEAVIAAGATTVNIPDTVGYALPDQFGALIAELMARVPNADKAVWSVHCHNDLGLAVANSLAAVLAGARQVECTINGLGERAGNAALEEVVMAVRTRQDRFPCDTGIDTRQIVPCSRLVASITGFPVQPNKAVVGANAFAHESGIHQDGVLKKRETYEIMRAEDVGWSANRIVLGKHSGRNAFRTRLRELGIEFDSEEALNEAFARFKELADKKHEIYDEDLQALVSETAVVTGQERLRLVYLRVCSETGETPEATVTVAVDGEERTATARGDGPVDASFRAIESIVASGTELLLYSVNSITTGTDAQGEVTVRLRKNGRVVNGQGADTDIVIASAKSYINALNRILQGEPKTHPQAGDV</sequence>
<dbReference type="EMBL" id="RJVI01000001">
    <property type="protein sequence ID" value="ROR35092.1"/>
    <property type="molecule type" value="Genomic_DNA"/>
</dbReference>
<dbReference type="GO" id="GO:0030145">
    <property type="term" value="F:manganese ion binding"/>
    <property type="evidence" value="ECO:0007669"/>
    <property type="project" value="UniProtKB-UniRule"/>
</dbReference>
<keyword evidence="14" id="KW-0963">Cytoplasm</keyword>
<dbReference type="RefSeq" id="WP_123400734.1">
    <property type="nucleotide sequence ID" value="NZ_RJVI01000001.1"/>
</dbReference>
<keyword evidence="6 14" id="KW-0432">Leucine biosynthesis</keyword>
<keyword evidence="8 14" id="KW-0808">Transferase</keyword>
<evidence type="ECO:0000256" key="11">
    <source>
        <dbReference type="ARBA" id="ARBA00023304"/>
    </source>
</evidence>
<evidence type="ECO:0000313" key="16">
    <source>
        <dbReference type="EMBL" id="ROR35092.1"/>
    </source>
</evidence>
<dbReference type="FunFam" id="3.30.160.270:FF:000003">
    <property type="entry name" value="2-isopropylmalate synthase"/>
    <property type="match status" value="1"/>
</dbReference>
<dbReference type="Proteomes" id="UP000276634">
    <property type="component" value="Unassembled WGS sequence"/>
</dbReference>
<evidence type="ECO:0000256" key="1">
    <source>
        <dbReference type="ARBA" id="ARBA00000064"/>
    </source>
</evidence>
<accession>A0A3N1YBP7</accession>
<dbReference type="Gene3D" id="3.30.160.270">
    <property type="match status" value="1"/>
</dbReference>
<comment type="caution">
    <text evidence="16">The sequence shown here is derived from an EMBL/GenBank/DDBJ whole genome shotgun (WGS) entry which is preliminary data.</text>
</comment>
<dbReference type="InterPro" id="IPR005671">
    <property type="entry name" value="LeuA_bact_synth"/>
</dbReference>
<feature type="binding site" evidence="14">
    <location>
        <position position="202"/>
    </location>
    <ligand>
        <name>Mn(2+)</name>
        <dbReference type="ChEBI" id="CHEBI:29035"/>
    </ligand>
</feature>
<dbReference type="InterPro" id="IPR013785">
    <property type="entry name" value="Aldolase_TIM"/>
</dbReference>
<dbReference type="Gene3D" id="1.10.238.260">
    <property type="match status" value="1"/>
</dbReference>
<dbReference type="InterPro" id="IPR002034">
    <property type="entry name" value="AIPM/Hcit_synth_CS"/>
</dbReference>
<dbReference type="SUPFAM" id="SSF110921">
    <property type="entry name" value="2-isopropylmalate synthase LeuA, allosteric (dimerisation) domain"/>
    <property type="match status" value="1"/>
</dbReference>